<dbReference type="EMBL" id="JAIVGD010000015">
    <property type="protein sequence ID" value="KAH0757657.1"/>
    <property type="molecule type" value="Genomic_DNA"/>
</dbReference>
<protein>
    <submittedName>
        <fullName evidence="1">Uncharacterized protein</fullName>
    </submittedName>
</protein>
<name>A0ABQ7V2R2_SOLTU</name>
<evidence type="ECO:0000313" key="2">
    <source>
        <dbReference type="Proteomes" id="UP000826656"/>
    </source>
</evidence>
<reference evidence="1 2" key="1">
    <citation type="journal article" date="2021" name="bioRxiv">
        <title>Chromosome-scale and haplotype-resolved genome assembly of a tetraploid potato cultivar.</title>
        <authorList>
            <person name="Sun H."/>
            <person name="Jiao W.-B."/>
            <person name="Krause K."/>
            <person name="Campoy J.A."/>
            <person name="Goel M."/>
            <person name="Folz-Donahue K."/>
            <person name="Kukat C."/>
            <person name="Huettel B."/>
            <person name="Schneeberger K."/>
        </authorList>
    </citation>
    <scope>NUCLEOTIDE SEQUENCE [LARGE SCALE GENOMIC DNA]</scope>
    <source>
        <strain evidence="1">SolTubOtavaFocal</strain>
        <tissue evidence="1">Leaves</tissue>
    </source>
</reference>
<dbReference type="Proteomes" id="UP000826656">
    <property type="component" value="Unassembled WGS sequence"/>
</dbReference>
<keyword evidence="2" id="KW-1185">Reference proteome</keyword>
<proteinExistence type="predicted"/>
<comment type="caution">
    <text evidence="1">The sequence shown here is derived from an EMBL/GenBank/DDBJ whole genome shotgun (WGS) entry which is preliminary data.</text>
</comment>
<accession>A0ABQ7V2R2</accession>
<evidence type="ECO:0000313" key="1">
    <source>
        <dbReference type="EMBL" id="KAH0757657.1"/>
    </source>
</evidence>
<organism evidence="1 2">
    <name type="scientific">Solanum tuberosum</name>
    <name type="common">Potato</name>
    <dbReference type="NCBI Taxonomy" id="4113"/>
    <lineage>
        <taxon>Eukaryota</taxon>
        <taxon>Viridiplantae</taxon>
        <taxon>Streptophyta</taxon>
        <taxon>Embryophyta</taxon>
        <taxon>Tracheophyta</taxon>
        <taxon>Spermatophyta</taxon>
        <taxon>Magnoliopsida</taxon>
        <taxon>eudicotyledons</taxon>
        <taxon>Gunneridae</taxon>
        <taxon>Pentapetalae</taxon>
        <taxon>asterids</taxon>
        <taxon>lamiids</taxon>
        <taxon>Solanales</taxon>
        <taxon>Solanaceae</taxon>
        <taxon>Solanoideae</taxon>
        <taxon>Solaneae</taxon>
        <taxon>Solanum</taxon>
    </lineage>
</organism>
<gene>
    <name evidence="1" type="ORF">KY290_021150</name>
</gene>
<sequence length="126" mass="14222">MVASSSRILPEHLASTTLFTNRSESVTQKQQKKSYNPMLCHLKSNCYKLNGYPPHYKGRRDHVVAAAHNTFATTEHNISPNVFLHGIFFPTPSILSTHSFFFFTYAYSNSRTTSTVAQDAGPRYTC</sequence>